<evidence type="ECO:0000313" key="8">
    <source>
        <dbReference type="Proteomes" id="UP001153328"/>
    </source>
</evidence>
<comment type="similarity">
    <text evidence="1">Belongs to the leucine-binding protein family.</text>
</comment>
<evidence type="ECO:0000313" key="7">
    <source>
        <dbReference type="EMBL" id="CAG7647271.1"/>
    </source>
</evidence>
<dbReference type="PRINTS" id="PR00337">
    <property type="entry name" value="LEUILEVALBP"/>
</dbReference>
<keyword evidence="8" id="KW-1185">Reference proteome</keyword>
<dbReference type="Proteomes" id="UP001153328">
    <property type="component" value="Unassembled WGS sequence"/>
</dbReference>
<protein>
    <submittedName>
        <fullName evidence="7">Amino acid/amide ABC transporter substrate-binding protein, HAAT family</fullName>
    </submittedName>
</protein>
<evidence type="ECO:0000256" key="1">
    <source>
        <dbReference type="ARBA" id="ARBA00010062"/>
    </source>
</evidence>
<dbReference type="InterPro" id="IPR028081">
    <property type="entry name" value="Leu-bd"/>
</dbReference>
<dbReference type="PANTHER" id="PTHR30483">
    <property type="entry name" value="LEUCINE-SPECIFIC-BINDING PROTEIN"/>
    <property type="match status" value="1"/>
</dbReference>
<dbReference type="SUPFAM" id="SSF53822">
    <property type="entry name" value="Periplasmic binding protein-like I"/>
    <property type="match status" value="1"/>
</dbReference>
<keyword evidence="2" id="KW-0813">Transport</keyword>
<keyword evidence="3" id="KW-0732">Signal</keyword>
<evidence type="ECO:0000256" key="2">
    <source>
        <dbReference type="ARBA" id="ARBA00022448"/>
    </source>
</evidence>
<dbReference type="EMBL" id="CAJVAX010000018">
    <property type="protein sequence ID" value="CAG7647271.1"/>
    <property type="molecule type" value="Genomic_DNA"/>
</dbReference>
<dbReference type="AlphaFoldDB" id="A0A9W4MIM2"/>
<feature type="compositionally biased region" description="Low complexity" evidence="5">
    <location>
        <begin position="69"/>
        <end position="79"/>
    </location>
</feature>
<dbReference type="InterPro" id="IPR028082">
    <property type="entry name" value="Peripla_BP_I"/>
</dbReference>
<evidence type="ECO:0000259" key="6">
    <source>
        <dbReference type="Pfam" id="PF13458"/>
    </source>
</evidence>
<evidence type="ECO:0000256" key="5">
    <source>
        <dbReference type="SAM" id="MobiDB-lite"/>
    </source>
</evidence>
<feature type="region of interest" description="Disordered" evidence="5">
    <location>
        <begin position="459"/>
        <end position="482"/>
    </location>
</feature>
<dbReference type="CDD" id="cd06328">
    <property type="entry name" value="PBP1_SBP-like"/>
    <property type="match status" value="1"/>
</dbReference>
<reference evidence="7" key="1">
    <citation type="submission" date="2021-06" db="EMBL/GenBank/DDBJ databases">
        <authorList>
            <person name="Arsene-Ploetze F."/>
        </authorList>
    </citation>
    <scope>NUCLEOTIDE SEQUENCE</scope>
    <source>
        <strain evidence="7">SBRY1</strain>
    </source>
</reference>
<dbReference type="InterPro" id="IPR000709">
    <property type="entry name" value="Leu_Ile_Val-bd"/>
</dbReference>
<dbReference type="Pfam" id="PF13458">
    <property type="entry name" value="Peripla_BP_6"/>
    <property type="match status" value="1"/>
</dbReference>
<dbReference type="PANTHER" id="PTHR30483:SF6">
    <property type="entry name" value="PERIPLASMIC BINDING PROTEIN OF ABC TRANSPORTER FOR NATURAL AMINO ACIDS"/>
    <property type="match status" value="1"/>
</dbReference>
<name>A0A9W4MIM2_9ACTN</name>
<evidence type="ECO:0000256" key="3">
    <source>
        <dbReference type="ARBA" id="ARBA00022729"/>
    </source>
</evidence>
<dbReference type="InterPro" id="IPR051010">
    <property type="entry name" value="BCAA_transport"/>
</dbReference>
<comment type="caution">
    <text evidence="7">The sequence shown here is derived from an EMBL/GenBank/DDBJ whole genome shotgun (WGS) entry which is preliminary data.</text>
</comment>
<proteinExistence type="inferred from homology"/>
<feature type="region of interest" description="Disordered" evidence="5">
    <location>
        <begin position="54"/>
        <end position="79"/>
    </location>
</feature>
<feature type="domain" description="Leucine-binding protein" evidence="6">
    <location>
        <begin position="120"/>
        <end position="455"/>
    </location>
</feature>
<dbReference type="GO" id="GO:0006865">
    <property type="term" value="P:amino acid transport"/>
    <property type="evidence" value="ECO:0007669"/>
    <property type="project" value="UniProtKB-KW"/>
</dbReference>
<gene>
    <name evidence="7" type="ORF">SBRY_40626</name>
</gene>
<evidence type="ECO:0000256" key="4">
    <source>
        <dbReference type="ARBA" id="ARBA00022970"/>
    </source>
</evidence>
<organism evidence="7 8">
    <name type="scientific">Actinacidiphila bryophytorum</name>
    <dbReference type="NCBI Taxonomy" id="1436133"/>
    <lineage>
        <taxon>Bacteria</taxon>
        <taxon>Bacillati</taxon>
        <taxon>Actinomycetota</taxon>
        <taxon>Actinomycetes</taxon>
        <taxon>Kitasatosporales</taxon>
        <taxon>Streptomycetaceae</taxon>
        <taxon>Actinacidiphila</taxon>
    </lineage>
</organism>
<keyword evidence="4" id="KW-0029">Amino-acid transport</keyword>
<sequence>MRTAGEPAQRGGAVLAGRPAGAFRGRGAAMVLADMAVSGATWSGHMSCGTPRSYGVRNHPPFREPVTMRRSSTSSTSRSRSVPALALLASAVLLAGLTACSKAGTAGSSPDGGKGGSAAVDVGLVYSRSGPLAAYGKQYLEGFNAGLAYATHGTGKAAGHEIRVTEQDDAGDPAKAVAEAKTLIGKGTKIIAGTTDSGVSLQLAPLAAQNRVLYIAGPAATDALTGLNAYTFRSGRQSYQDIMTAGSLLGDSHGKKVVVLTQNSAFGQANVAAVKAVLGDGQGAAVDSVLAPPSAGDLTPFAQQVKSKKPDLVFVAWAGASAPALWTALDQQGVVGSTKVVTGLAGIASYPLFGAAGSKVSFLAHYFPGAGNNPVEKAMLDGITKAGGTPDLFSPDGFTAAQMIVHAVEAGSATDPTAMAKALEGWSFQGPKGDDQIRAVDHALLQPMFTATLTGTGAAAKPQLDSRLPKDAVTPPSKQMAG</sequence>
<dbReference type="Gene3D" id="3.40.50.2300">
    <property type="match status" value="2"/>
</dbReference>
<accession>A0A9W4MIM2</accession>